<keyword evidence="1" id="KW-0560">Oxidoreductase</keyword>
<dbReference type="PRINTS" id="PR00081">
    <property type="entry name" value="GDHRDH"/>
</dbReference>
<comment type="caution">
    <text evidence="2">The sequence shown here is derived from an EMBL/GenBank/DDBJ whole genome shotgun (WGS) entry which is preliminary data.</text>
</comment>
<dbReference type="PANTHER" id="PTHR43157">
    <property type="entry name" value="PHOSPHATIDYLINOSITOL-GLYCAN BIOSYNTHESIS CLASS F PROTEIN-RELATED"/>
    <property type="match status" value="1"/>
</dbReference>
<dbReference type="EMBL" id="CAJVPK010000256">
    <property type="protein sequence ID" value="CAG8484129.1"/>
    <property type="molecule type" value="Genomic_DNA"/>
</dbReference>
<accession>A0A9N8WER4</accession>
<dbReference type="CDD" id="cd05327">
    <property type="entry name" value="retinol-DH_like_SDR_c_like"/>
    <property type="match status" value="1"/>
</dbReference>
<proteinExistence type="predicted"/>
<gene>
    <name evidence="2" type="ORF">DEBURN_LOCUS3822</name>
</gene>
<dbReference type="Pfam" id="PF00106">
    <property type="entry name" value="adh_short"/>
    <property type="match status" value="2"/>
</dbReference>
<evidence type="ECO:0000256" key="1">
    <source>
        <dbReference type="ARBA" id="ARBA00023002"/>
    </source>
</evidence>
<organism evidence="2 3">
    <name type="scientific">Diversispora eburnea</name>
    <dbReference type="NCBI Taxonomy" id="1213867"/>
    <lineage>
        <taxon>Eukaryota</taxon>
        <taxon>Fungi</taxon>
        <taxon>Fungi incertae sedis</taxon>
        <taxon>Mucoromycota</taxon>
        <taxon>Glomeromycotina</taxon>
        <taxon>Glomeromycetes</taxon>
        <taxon>Diversisporales</taxon>
        <taxon>Diversisporaceae</taxon>
        <taxon>Diversispora</taxon>
    </lineage>
</organism>
<dbReference type="SUPFAM" id="SSF51735">
    <property type="entry name" value="NAD(P)-binding Rossmann-fold domains"/>
    <property type="match status" value="1"/>
</dbReference>
<dbReference type="OrthoDB" id="191139at2759"/>
<sequence>MRIITCIITARITASATVRFYKNSHKIRTSSRYWGYNPFLCLYGKSNHTVVLNSITAEEKMFDIFNKSTNFTINDIPDLQGKIAIVTGANTGIGFITAQELARKNAHVFVACRDQTKGEKAISEIKRVTGNDKVEYLPLNLSSLKSVLKATELFLDRKLPLHILVNNAGIMATPFTLTEDGIQDQFGINHIGHFLFTIKLLPTIEASAPSRIVNLTSLAHNRAPKCGIDFENLNNPNAYGSFSRYGQSKLANILFSLELNKRLADKEVYVNSVHPGVVKTDLYRNLKDSMGFLAKPIEMITGLIMISSEEGAMTSLYCATSPEIIEKNLRGKYFVPNGKLSNPEKSGTDEDLALKLWKYSEELINKKLNS</sequence>
<evidence type="ECO:0000313" key="3">
    <source>
        <dbReference type="Proteomes" id="UP000789706"/>
    </source>
</evidence>
<dbReference type="InterPro" id="IPR036291">
    <property type="entry name" value="NAD(P)-bd_dom_sf"/>
</dbReference>
<dbReference type="Gene3D" id="3.40.50.720">
    <property type="entry name" value="NAD(P)-binding Rossmann-like Domain"/>
    <property type="match status" value="1"/>
</dbReference>
<dbReference type="PANTHER" id="PTHR43157:SF31">
    <property type="entry name" value="PHOSPHATIDYLINOSITOL-GLYCAN BIOSYNTHESIS CLASS F PROTEIN"/>
    <property type="match status" value="1"/>
</dbReference>
<dbReference type="AlphaFoldDB" id="A0A9N8WER4"/>
<dbReference type="Proteomes" id="UP000789706">
    <property type="component" value="Unassembled WGS sequence"/>
</dbReference>
<dbReference type="GO" id="GO:0016491">
    <property type="term" value="F:oxidoreductase activity"/>
    <property type="evidence" value="ECO:0007669"/>
    <property type="project" value="UniProtKB-KW"/>
</dbReference>
<dbReference type="InterPro" id="IPR002347">
    <property type="entry name" value="SDR_fam"/>
</dbReference>
<evidence type="ECO:0000313" key="2">
    <source>
        <dbReference type="EMBL" id="CAG8484129.1"/>
    </source>
</evidence>
<keyword evidence="3" id="KW-1185">Reference proteome</keyword>
<reference evidence="2" key="1">
    <citation type="submission" date="2021-06" db="EMBL/GenBank/DDBJ databases">
        <authorList>
            <person name="Kallberg Y."/>
            <person name="Tangrot J."/>
            <person name="Rosling A."/>
        </authorList>
    </citation>
    <scope>NUCLEOTIDE SEQUENCE</scope>
    <source>
        <strain evidence="2">AZ414A</strain>
    </source>
</reference>
<name>A0A9N8WER4_9GLOM</name>
<protein>
    <submittedName>
        <fullName evidence="2">3620_t:CDS:1</fullName>
    </submittedName>
</protein>